<comment type="caution">
    <text evidence="2">The sequence shown here is derived from an EMBL/GenBank/DDBJ whole genome shotgun (WGS) entry which is preliminary data.</text>
</comment>
<dbReference type="SUPFAM" id="SSF160443">
    <property type="entry name" value="SMR domain-like"/>
    <property type="match status" value="1"/>
</dbReference>
<name>A0A9D4ZGR5_ADICA</name>
<dbReference type="EMBL" id="JABFUD020000010">
    <property type="protein sequence ID" value="KAI5074844.1"/>
    <property type="molecule type" value="Genomic_DNA"/>
</dbReference>
<keyword evidence="3" id="KW-1185">Reference proteome</keyword>
<dbReference type="InterPro" id="IPR013899">
    <property type="entry name" value="DUF1771"/>
</dbReference>
<dbReference type="AlphaFoldDB" id="A0A9D4ZGR5"/>
<evidence type="ECO:0000259" key="1">
    <source>
        <dbReference type="PROSITE" id="PS50828"/>
    </source>
</evidence>
<reference evidence="2" key="1">
    <citation type="submission" date="2021-01" db="EMBL/GenBank/DDBJ databases">
        <title>Adiantum capillus-veneris genome.</title>
        <authorList>
            <person name="Fang Y."/>
            <person name="Liao Q."/>
        </authorList>
    </citation>
    <scope>NUCLEOTIDE SEQUENCE</scope>
    <source>
        <strain evidence="2">H3</strain>
        <tissue evidence="2">Leaf</tissue>
    </source>
</reference>
<evidence type="ECO:0000313" key="3">
    <source>
        <dbReference type="Proteomes" id="UP000886520"/>
    </source>
</evidence>
<dbReference type="Gene3D" id="3.30.1370.110">
    <property type="match status" value="1"/>
</dbReference>
<accession>A0A9D4ZGR5</accession>
<proteinExistence type="predicted"/>
<dbReference type="Pfam" id="PF08590">
    <property type="entry name" value="DUF1771"/>
    <property type="match status" value="1"/>
</dbReference>
<dbReference type="InterPro" id="IPR002625">
    <property type="entry name" value="Smr_dom"/>
</dbReference>
<dbReference type="OrthoDB" id="3231855at2759"/>
<dbReference type="PROSITE" id="PS50828">
    <property type="entry name" value="SMR"/>
    <property type="match status" value="1"/>
</dbReference>
<feature type="domain" description="Smr" evidence="1">
    <location>
        <begin position="85"/>
        <end position="161"/>
    </location>
</feature>
<dbReference type="Proteomes" id="UP000886520">
    <property type="component" value="Chromosome 10"/>
</dbReference>
<evidence type="ECO:0000313" key="2">
    <source>
        <dbReference type="EMBL" id="KAI5074844.1"/>
    </source>
</evidence>
<sequence>MGNWLSSSVDEPSADDYRAEATLFAHRRNEFLTRSQEAWRSGKKAEAKSLSNAAKAQAQLMAEANKKAAEALFNKHNATRDVGELDLHGLFVKEAIEKVEQRIALCKEMGRKDLVVIVGKGNHSRDGNAILKPIVEKFIQKYSLSVTVGKPNDGCIYVEFDNPGLFQQLIDTCAVM</sequence>
<dbReference type="InterPro" id="IPR053020">
    <property type="entry name" value="Smr_domain_protein"/>
</dbReference>
<gene>
    <name evidence="2" type="ORF">GOP47_0010805</name>
</gene>
<protein>
    <recommendedName>
        <fullName evidence="1">Smr domain-containing protein</fullName>
    </recommendedName>
</protein>
<dbReference type="Pfam" id="PF01713">
    <property type="entry name" value="Smr"/>
    <property type="match status" value="1"/>
</dbReference>
<dbReference type="PANTHER" id="PTHR47417">
    <property type="entry name" value="SMR DOMAIN-CONTAINING PROTEIN YPL199C"/>
    <property type="match status" value="1"/>
</dbReference>
<organism evidence="2 3">
    <name type="scientific">Adiantum capillus-veneris</name>
    <name type="common">Maidenhair fern</name>
    <dbReference type="NCBI Taxonomy" id="13818"/>
    <lineage>
        <taxon>Eukaryota</taxon>
        <taxon>Viridiplantae</taxon>
        <taxon>Streptophyta</taxon>
        <taxon>Embryophyta</taxon>
        <taxon>Tracheophyta</taxon>
        <taxon>Polypodiopsida</taxon>
        <taxon>Polypodiidae</taxon>
        <taxon>Polypodiales</taxon>
        <taxon>Pteridineae</taxon>
        <taxon>Pteridaceae</taxon>
        <taxon>Vittarioideae</taxon>
        <taxon>Adiantum</taxon>
    </lineage>
</organism>
<dbReference type="InterPro" id="IPR036063">
    <property type="entry name" value="Smr_dom_sf"/>
</dbReference>
<dbReference type="SMART" id="SM01162">
    <property type="entry name" value="DUF1771"/>
    <property type="match status" value="1"/>
</dbReference>
<dbReference type="SMART" id="SM00463">
    <property type="entry name" value="SMR"/>
    <property type="match status" value="1"/>
</dbReference>
<dbReference type="PANTHER" id="PTHR47417:SF1">
    <property type="entry name" value="SMR DOMAIN-CONTAINING PROTEIN YPL199C"/>
    <property type="match status" value="1"/>
</dbReference>